<evidence type="ECO:0000313" key="2">
    <source>
        <dbReference type="Proteomes" id="UP000638732"/>
    </source>
</evidence>
<reference evidence="1" key="2">
    <citation type="submission" date="2020-10" db="EMBL/GenBank/DDBJ databases">
        <title>Mucilaginibacter sp. nov., isolated from soil.</title>
        <authorList>
            <person name="Jeon C.O."/>
        </authorList>
    </citation>
    <scope>NUCLEOTIDE SEQUENCE</scope>
    <source>
        <strain evidence="1">R11</strain>
    </source>
</reference>
<proteinExistence type="predicted"/>
<accession>A0A966DVT2</accession>
<dbReference type="EMBL" id="WWEO01000045">
    <property type="protein sequence ID" value="NCD71801.1"/>
    <property type="molecule type" value="Genomic_DNA"/>
</dbReference>
<dbReference type="Gene3D" id="3.90.1140.10">
    <property type="entry name" value="Cyclic phosphodiesterase"/>
    <property type="match status" value="1"/>
</dbReference>
<keyword evidence="2" id="KW-1185">Reference proteome</keyword>
<sequence length="190" mass="22186">MTSYMDYMLLLRPDELVCAEINGYKKFAAGLVGKYPSMGSTAHISIAQYTRKKAYIMRPALDTLQPKFKSMPAVSLQINNFKFFVHKNNTYTIYAAIEATYQSDNWFTTLGRHLRISKSQITPHITIARSINENSFYRLWPHFKYITFRQRFTVNSLTVLERETLNSQSKWAIYHDYVFEQKIADILTPA</sequence>
<dbReference type="InterPro" id="IPR009097">
    <property type="entry name" value="Cyclic_Pdiesterase"/>
</dbReference>
<dbReference type="RefSeq" id="WP_166587779.1">
    <property type="nucleotide sequence ID" value="NZ_WWEO01000045.1"/>
</dbReference>
<organism evidence="1 2">
    <name type="scientific">Mucilaginibacter agri</name>
    <dbReference type="NCBI Taxonomy" id="2695265"/>
    <lineage>
        <taxon>Bacteria</taxon>
        <taxon>Pseudomonadati</taxon>
        <taxon>Bacteroidota</taxon>
        <taxon>Sphingobacteriia</taxon>
        <taxon>Sphingobacteriales</taxon>
        <taxon>Sphingobacteriaceae</taxon>
        <taxon>Mucilaginibacter</taxon>
    </lineage>
</organism>
<dbReference type="Proteomes" id="UP000638732">
    <property type="component" value="Unassembled WGS sequence"/>
</dbReference>
<evidence type="ECO:0008006" key="3">
    <source>
        <dbReference type="Google" id="ProtNLM"/>
    </source>
</evidence>
<reference evidence="1" key="1">
    <citation type="submission" date="2020-01" db="EMBL/GenBank/DDBJ databases">
        <authorList>
            <person name="Seo Y.L."/>
        </authorList>
    </citation>
    <scope>NUCLEOTIDE SEQUENCE</scope>
    <source>
        <strain evidence="1">R11</strain>
    </source>
</reference>
<dbReference type="AlphaFoldDB" id="A0A966DVT2"/>
<dbReference type="SUPFAM" id="SSF55144">
    <property type="entry name" value="LigT-like"/>
    <property type="match status" value="1"/>
</dbReference>
<evidence type="ECO:0000313" key="1">
    <source>
        <dbReference type="EMBL" id="NCD71801.1"/>
    </source>
</evidence>
<gene>
    <name evidence="1" type="ORF">GSY63_20730</name>
</gene>
<dbReference type="Pfam" id="PF13563">
    <property type="entry name" value="2_5_RNA_ligase2"/>
    <property type="match status" value="1"/>
</dbReference>
<protein>
    <recommendedName>
        <fullName evidence="3">2'-5' RNA ligase family protein</fullName>
    </recommendedName>
</protein>
<comment type="caution">
    <text evidence="1">The sequence shown here is derived from an EMBL/GenBank/DDBJ whole genome shotgun (WGS) entry which is preliminary data.</text>
</comment>
<name>A0A966DVT2_9SPHI</name>